<sequence length="268" mass="28705">MQDERAGALLDAEAPHGHLLEQRLRLRLRQAACLHRHEAGRHEHCPPGRRLVARRRGAVPLRQAPLDPRLDQEALDLGGDVGARADGVQGLEQEHAGLEVRGEGQLAAVTAAVHGDDKLGAKPPDEVKDGRHRGGVHGAGREVDGDGVAGGGSEQLRGVHGVEVEEGQLERDARLGREVGQVLVDELQLQRVVRRRGHQCGDLERGARAAAGQLLHERRPLLADADVQVQHVDAGSATQLVEHGLDAGEVRELEHGAELGEVLVGTEL</sequence>
<name>A0A804LBX9_MAIZE</name>
<dbReference type="InParanoid" id="A0A804LBX9"/>
<dbReference type="FunCoup" id="A0A804LBX9">
    <property type="interactions" value="1"/>
</dbReference>
<gene>
    <name evidence="2" type="primary">LOC103630535</name>
</gene>
<dbReference type="Proteomes" id="UP000007305">
    <property type="component" value="Chromosome 1"/>
</dbReference>
<reference evidence="2" key="2">
    <citation type="submission" date="2019-07" db="EMBL/GenBank/DDBJ databases">
        <authorList>
            <person name="Seetharam A."/>
            <person name="Woodhouse M."/>
            <person name="Cannon E."/>
        </authorList>
    </citation>
    <scope>NUCLEOTIDE SEQUENCE [LARGE SCALE GENOMIC DNA]</scope>
    <source>
        <strain evidence="2">cv. B73</strain>
    </source>
</reference>
<dbReference type="AlphaFoldDB" id="A0A804LBX9"/>
<accession>A0A804LBX9</accession>
<dbReference type="EnsemblPlants" id="Zm00001eb000460_T001">
    <property type="protein sequence ID" value="Zm00001eb000460_P001"/>
    <property type="gene ID" value="Zm00001eb000460"/>
</dbReference>
<reference evidence="2" key="3">
    <citation type="submission" date="2021-05" db="UniProtKB">
        <authorList>
            <consortium name="EnsemblPlants"/>
        </authorList>
    </citation>
    <scope>IDENTIFICATION</scope>
    <source>
        <strain evidence="2">cv. B73</strain>
    </source>
</reference>
<evidence type="ECO:0000313" key="3">
    <source>
        <dbReference type="Proteomes" id="UP000007305"/>
    </source>
</evidence>
<keyword evidence="3" id="KW-1185">Reference proteome</keyword>
<proteinExistence type="predicted"/>
<dbReference type="Gramene" id="Zm00001eb000460_T001">
    <property type="protein sequence ID" value="Zm00001eb000460_P001"/>
    <property type="gene ID" value="Zm00001eb000460"/>
</dbReference>
<feature type="region of interest" description="Disordered" evidence="1">
    <location>
        <begin position="116"/>
        <end position="155"/>
    </location>
</feature>
<organism evidence="2 3">
    <name type="scientific">Zea mays</name>
    <name type="common">Maize</name>
    <dbReference type="NCBI Taxonomy" id="4577"/>
    <lineage>
        <taxon>Eukaryota</taxon>
        <taxon>Viridiplantae</taxon>
        <taxon>Streptophyta</taxon>
        <taxon>Embryophyta</taxon>
        <taxon>Tracheophyta</taxon>
        <taxon>Spermatophyta</taxon>
        <taxon>Magnoliopsida</taxon>
        <taxon>Liliopsida</taxon>
        <taxon>Poales</taxon>
        <taxon>Poaceae</taxon>
        <taxon>PACMAD clade</taxon>
        <taxon>Panicoideae</taxon>
        <taxon>Andropogonodae</taxon>
        <taxon>Andropogoneae</taxon>
        <taxon>Tripsacinae</taxon>
        <taxon>Zea</taxon>
    </lineage>
</organism>
<feature type="compositionally biased region" description="Basic and acidic residues" evidence="1">
    <location>
        <begin position="116"/>
        <end position="129"/>
    </location>
</feature>
<evidence type="ECO:0000313" key="2">
    <source>
        <dbReference type="EnsemblPlants" id="Zm00001eb000460_P001"/>
    </source>
</evidence>
<protein>
    <submittedName>
        <fullName evidence="2">Uncharacterized protein</fullName>
    </submittedName>
</protein>
<reference evidence="3" key="1">
    <citation type="submission" date="2015-12" db="EMBL/GenBank/DDBJ databases">
        <title>Update maize B73 reference genome by single molecule sequencing technologies.</title>
        <authorList>
            <consortium name="Maize Genome Sequencing Project"/>
            <person name="Ware D."/>
        </authorList>
    </citation>
    <scope>NUCLEOTIDE SEQUENCE [LARGE SCALE GENOMIC DNA]</scope>
    <source>
        <strain evidence="3">cv. B73</strain>
    </source>
</reference>
<evidence type="ECO:0000256" key="1">
    <source>
        <dbReference type="SAM" id="MobiDB-lite"/>
    </source>
</evidence>